<comment type="caution">
    <text evidence="3">The sequence shown here is derived from an EMBL/GenBank/DDBJ whole genome shotgun (WGS) entry which is preliminary data.</text>
</comment>
<feature type="transmembrane region" description="Helical" evidence="1">
    <location>
        <begin position="115"/>
        <end position="133"/>
    </location>
</feature>
<feature type="transmembrane region" description="Helical" evidence="1">
    <location>
        <begin position="45"/>
        <end position="63"/>
    </location>
</feature>
<sequence length="362" mass="39694">MTHAHVPAQASGNRIQWIDAAKGLGIILIVIGHIYSVAEPSAFYVFIYAFHVPLFFFLSGWTFKPGSEPFQGFFLKKARTLLVPYFCYAMLGFLFYLAGFLAARQMHLQIEQFNYGLLPPLIGVFYGSLGDGHLVNTPVWFVIALFCTVIIGYGVNRLVASDAARMAVVLLLAAAGYEAARFVKLPFSLSSALIGLVFFQAGYWFSRHRAKAPMPPFLQAALFILLLVVSLLSQVNGFVTVAEARLGHPALFLLFAFSGTFLVILLVQGLGKGARWLAWIGQYSLSIMLIHMLVIKSVKVLLVATLSLNMQAIDHNVALGLLVLAVTAVLLVPTVYVMERFLPFSLGKAVPVRALVPVGERP</sequence>
<evidence type="ECO:0000256" key="1">
    <source>
        <dbReference type="SAM" id="Phobius"/>
    </source>
</evidence>
<feature type="transmembrane region" description="Helical" evidence="1">
    <location>
        <begin position="217"/>
        <end position="239"/>
    </location>
</feature>
<evidence type="ECO:0000259" key="2">
    <source>
        <dbReference type="Pfam" id="PF01757"/>
    </source>
</evidence>
<proteinExistence type="predicted"/>
<dbReference type="PANTHER" id="PTHR37312">
    <property type="entry name" value="MEMBRANE-BOUND ACYLTRANSFERASE YKRP-RELATED"/>
    <property type="match status" value="1"/>
</dbReference>
<keyword evidence="4" id="KW-1185">Reference proteome</keyword>
<dbReference type="AlphaFoldDB" id="A0A9X4NTV8"/>
<feature type="transmembrane region" description="Helical" evidence="1">
    <location>
        <begin position="83"/>
        <end position="103"/>
    </location>
</feature>
<feature type="transmembrane region" description="Helical" evidence="1">
    <location>
        <begin position="186"/>
        <end position="205"/>
    </location>
</feature>
<name>A0A9X4NTV8_9BURK</name>
<dbReference type="Pfam" id="PF01757">
    <property type="entry name" value="Acyl_transf_3"/>
    <property type="match status" value="1"/>
</dbReference>
<feature type="transmembrane region" description="Helical" evidence="1">
    <location>
        <begin position="283"/>
        <end position="305"/>
    </location>
</feature>
<accession>A0A9X4NTV8</accession>
<keyword evidence="3" id="KW-0012">Acyltransferase</keyword>
<keyword evidence="1" id="KW-0812">Transmembrane</keyword>
<dbReference type="EMBL" id="AOGK01000017">
    <property type="protein sequence ID" value="MDG5977172.1"/>
    <property type="molecule type" value="Genomic_DNA"/>
</dbReference>
<reference evidence="3" key="1">
    <citation type="submission" date="2013-01" db="EMBL/GenBank/DDBJ databases">
        <title>Genome draft of Hydrogenophaga taeniospiralis 2K1.</title>
        <authorList>
            <person name="Gomila M."/>
            <person name="Lalucat J."/>
        </authorList>
    </citation>
    <scope>NUCLEOTIDE SEQUENCE</scope>
    <source>
        <strain evidence="3">CCUG 15921</strain>
    </source>
</reference>
<keyword evidence="3" id="KW-0808">Transferase</keyword>
<feature type="transmembrane region" description="Helical" evidence="1">
    <location>
        <begin position="251"/>
        <end position="271"/>
    </location>
</feature>
<dbReference type="PANTHER" id="PTHR37312:SF1">
    <property type="entry name" value="MEMBRANE-BOUND ACYLTRANSFERASE YKRP-RELATED"/>
    <property type="match status" value="1"/>
</dbReference>
<protein>
    <submittedName>
        <fullName evidence="3">Acyltransferase</fullName>
    </submittedName>
</protein>
<feature type="domain" description="Acyltransferase 3" evidence="2">
    <location>
        <begin position="16"/>
        <end position="330"/>
    </location>
</feature>
<evidence type="ECO:0000313" key="4">
    <source>
        <dbReference type="Proteomes" id="UP001152876"/>
    </source>
</evidence>
<feature type="transmembrane region" description="Helical" evidence="1">
    <location>
        <begin position="317"/>
        <end position="338"/>
    </location>
</feature>
<keyword evidence="1" id="KW-0472">Membrane</keyword>
<dbReference type="RefSeq" id="WP_068175343.1">
    <property type="nucleotide sequence ID" value="NZ_AOGK01000017.1"/>
</dbReference>
<dbReference type="InterPro" id="IPR002656">
    <property type="entry name" value="Acyl_transf_3_dom"/>
</dbReference>
<dbReference type="Proteomes" id="UP001152876">
    <property type="component" value="Unassembled WGS sequence"/>
</dbReference>
<dbReference type="InterPro" id="IPR052734">
    <property type="entry name" value="Nod_factor_acetyltransferase"/>
</dbReference>
<dbReference type="OrthoDB" id="9814956at2"/>
<evidence type="ECO:0000313" key="3">
    <source>
        <dbReference type="EMBL" id="MDG5977172.1"/>
    </source>
</evidence>
<keyword evidence="1" id="KW-1133">Transmembrane helix</keyword>
<dbReference type="GO" id="GO:0016747">
    <property type="term" value="F:acyltransferase activity, transferring groups other than amino-acyl groups"/>
    <property type="evidence" value="ECO:0007669"/>
    <property type="project" value="InterPro"/>
</dbReference>
<gene>
    <name evidence="3" type="ORF">H010_18063</name>
</gene>
<feature type="transmembrane region" description="Helical" evidence="1">
    <location>
        <begin position="20"/>
        <end position="38"/>
    </location>
</feature>
<organism evidence="3 4">
    <name type="scientific">Hydrogenophaga taeniospiralis CCUG 15921</name>
    <dbReference type="NCBI Taxonomy" id="1281780"/>
    <lineage>
        <taxon>Bacteria</taxon>
        <taxon>Pseudomonadati</taxon>
        <taxon>Pseudomonadota</taxon>
        <taxon>Betaproteobacteria</taxon>
        <taxon>Burkholderiales</taxon>
        <taxon>Comamonadaceae</taxon>
        <taxon>Hydrogenophaga</taxon>
    </lineage>
</organism>
<feature type="transmembrane region" description="Helical" evidence="1">
    <location>
        <begin position="139"/>
        <end position="156"/>
    </location>
</feature>